<accession>A0A3B0MKL0</accession>
<feature type="region of interest" description="Disordered" evidence="9">
    <location>
        <begin position="38"/>
        <end position="67"/>
    </location>
</feature>
<evidence type="ECO:0000256" key="6">
    <source>
        <dbReference type="ARBA" id="ARBA00023288"/>
    </source>
</evidence>
<keyword evidence="5" id="KW-0998">Cell outer membrane</keyword>
<comment type="subcellular location">
    <subcellularLocation>
        <location evidence="1">Cell outer membrane</location>
        <topology evidence="1">Lipid-anchor</topology>
    </subcellularLocation>
</comment>
<keyword evidence="2 10" id="KW-0732">Signal</keyword>
<name>A0A3B0MKL0_9GAMM</name>
<dbReference type="PROSITE" id="PS51257">
    <property type="entry name" value="PROKAR_LIPOPROTEIN"/>
    <property type="match status" value="1"/>
</dbReference>
<dbReference type="EMBL" id="UFQR01000008">
    <property type="protein sequence ID" value="SSW95934.1"/>
    <property type="molecule type" value="Genomic_DNA"/>
</dbReference>
<evidence type="ECO:0000256" key="10">
    <source>
        <dbReference type="SAM" id="SignalP"/>
    </source>
</evidence>
<evidence type="ECO:0000313" key="11">
    <source>
        <dbReference type="EMBL" id="SSW95934.1"/>
    </source>
</evidence>
<comment type="similarity">
    <text evidence="7">Belongs to the LptM family.</text>
</comment>
<dbReference type="Pfam" id="PF13627">
    <property type="entry name" value="LptM_cons"/>
    <property type="match status" value="1"/>
</dbReference>
<evidence type="ECO:0000256" key="5">
    <source>
        <dbReference type="ARBA" id="ARBA00023237"/>
    </source>
</evidence>
<organism evidence="11">
    <name type="scientific">Arsenophonus endosymbiont of Trialeurodes vaporariorum</name>
    <dbReference type="NCBI Taxonomy" id="235567"/>
    <lineage>
        <taxon>Bacteria</taxon>
        <taxon>Pseudomonadati</taxon>
        <taxon>Pseudomonadota</taxon>
        <taxon>Gammaproteobacteria</taxon>
        <taxon>Enterobacterales</taxon>
        <taxon>Morganellaceae</taxon>
        <taxon>Arsenophonus</taxon>
    </lineage>
</organism>
<keyword evidence="3" id="KW-0472">Membrane</keyword>
<proteinExistence type="inferred from homology"/>
<gene>
    <name evidence="11" type="ORF">ARTV_2111</name>
</gene>
<dbReference type="AlphaFoldDB" id="A0A3B0MKL0"/>
<sequence precursor="true">MKNLLWLFMTSISLTLLSACGLKGPLYFPAKATAEQKTESTISSKKTEHQSIQNETLQKSSNDKIAN</sequence>
<feature type="signal peptide" evidence="10">
    <location>
        <begin position="1"/>
        <end position="18"/>
    </location>
</feature>
<evidence type="ECO:0000256" key="2">
    <source>
        <dbReference type="ARBA" id="ARBA00022729"/>
    </source>
</evidence>
<evidence type="ECO:0000256" key="7">
    <source>
        <dbReference type="ARBA" id="ARBA00049647"/>
    </source>
</evidence>
<evidence type="ECO:0000256" key="1">
    <source>
        <dbReference type="ARBA" id="ARBA00004459"/>
    </source>
</evidence>
<feature type="chain" id="PRO_5017396114" description="LPS-assembly lipoprotein LptM" evidence="10">
    <location>
        <begin position="19"/>
        <end position="67"/>
    </location>
</feature>
<feature type="compositionally biased region" description="Polar residues" evidence="9">
    <location>
        <begin position="39"/>
        <end position="67"/>
    </location>
</feature>
<dbReference type="InterPro" id="IPR032831">
    <property type="entry name" value="LptM_cons"/>
</dbReference>
<dbReference type="GO" id="GO:0009279">
    <property type="term" value="C:cell outer membrane"/>
    <property type="evidence" value="ECO:0007669"/>
    <property type="project" value="UniProtKB-SubCell"/>
</dbReference>
<dbReference type="NCBIfam" id="NF047847">
    <property type="entry name" value="SS_mature_LptM"/>
    <property type="match status" value="1"/>
</dbReference>
<protein>
    <recommendedName>
        <fullName evidence="8">LPS-assembly lipoprotein LptM</fullName>
    </recommendedName>
</protein>
<evidence type="ECO:0000256" key="4">
    <source>
        <dbReference type="ARBA" id="ARBA00023139"/>
    </source>
</evidence>
<keyword evidence="4" id="KW-0564">Palmitate</keyword>
<reference evidence="11" key="1">
    <citation type="submission" date="2018-04" db="EMBL/GenBank/DDBJ databases">
        <authorList>
            <person name="Go L.Y."/>
            <person name="Mitchell J.A."/>
        </authorList>
    </citation>
    <scope>NUCLEOTIDE SEQUENCE</scope>
    <source>
        <strain evidence="11">ARTV</strain>
    </source>
</reference>
<evidence type="ECO:0000256" key="9">
    <source>
        <dbReference type="SAM" id="MobiDB-lite"/>
    </source>
</evidence>
<evidence type="ECO:0000256" key="3">
    <source>
        <dbReference type="ARBA" id="ARBA00023136"/>
    </source>
</evidence>
<keyword evidence="6" id="KW-0449">Lipoprotein</keyword>
<evidence type="ECO:0000256" key="8">
    <source>
        <dbReference type="ARBA" id="ARBA00049730"/>
    </source>
</evidence>